<evidence type="ECO:0000256" key="4">
    <source>
        <dbReference type="ARBA" id="ARBA00023180"/>
    </source>
</evidence>
<feature type="signal peptide" evidence="6">
    <location>
        <begin position="1"/>
        <end position="16"/>
    </location>
</feature>
<keyword evidence="2" id="KW-0964">Secreted</keyword>
<evidence type="ECO:0000313" key="7">
    <source>
        <dbReference type="EMBL" id="JAR89549.1"/>
    </source>
</evidence>
<keyword evidence="4" id="KW-0325">Glycoprotein</keyword>
<keyword evidence="3 6" id="KW-0732">Signal</keyword>
<evidence type="ECO:0000256" key="3">
    <source>
        <dbReference type="ARBA" id="ARBA00022729"/>
    </source>
</evidence>
<proteinExistence type="inferred from homology"/>
<evidence type="ECO:0000256" key="1">
    <source>
        <dbReference type="ARBA" id="ARBA00004613"/>
    </source>
</evidence>
<feature type="chain" id="PRO_5007542181" evidence="6">
    <location>
        <begin position="17"/>
        <end position="165"/>
    </location>
</feature>
<evidence type="ECO:0000256" key="2">
    <source>
        <dbReference type="ARBA" id="ARBA00022525"/>
    </source>
</evidence>
<dbReference type="InterPro" id="IPR021971">
    <property type="entry name" value="Salp15"/>
</dbReference>
<protein>
    <submittedName>
        <fullName evidence="7">Putative ticsk ixostatin</fullName>
    </submittedName>
</protein>
<evidence type="ECO:0000256" key="5">
    <source>
        <dbReference type="ARBA" id="ARBA00034321"/>
    </source>
</evidence>
<dbReference type="GO" id="GO:0005576">
    <property type="term" value="C:extracellular region"/>
    <property type="evidence" value="ECO:0007669"/>
    <property type="project" value="UniProtKB-SubCell"/>
</dbReference>
<dbReference type="AlphaFoldDB" id="A0A147BFH1"/>
<accession>A0A147BFH1</accession>
<reference evidence="7" key="1">
    <citation type="journal article" date="2018" name="PLoS Negl. Trop. Dis.">
        <title>Sialome diversity of ticks revealed by RNAseq of single tick salivary glands.</title>
        <authorList>
            <person name="Perner J."/>
            <person name="Kropackova S."/>
            <person name="Kopacek P."/>
            <person name="Ribeiro J.M."/>
        </authorList>
    </citation>
    <scope>NUCLEOTIDE SEQUENCE</scope>
    <source>
        <strain evidence="7">Siblings of single egg batch collected in Ceske Budejovice</strain>
        <tissue evidence="7">Salivary glands</tissue>
    </source>
</reference>
<evidence type="ECO:0000256" key="6">
    <source>
        <dbReference type="SAM" id="SignalP"/>
    </source>
</evidence>
<organism evidence="7">
    <name type="scientific">Ixodes ricinus</name>
    <name type="common">Common tick</name>
    <name type="synonym">Acarus ricinus</name>
    <dbReference type="NCBI Taxonomy" id="34613"/>
    <lineage>
        <taxon>Eukaryota</taxon>
        <taxon>Metazoa</taxon>
        <taxon>Ecdysozoa</taxon>
        <taxon>Arthropoda</taxon>
        <taxon>Chelicerata</taxon>
        <taxon>Arachnida</taxon>
        <taxon>Acari</taxon>
        <taxon>Parasitiformes</taxon>
        <taxon>Ixodida</taxon>
        <taxon>Ixodoidea</taxon>
        <taxon>Ixodidae</taxon>
        <taxon>Ixodinae</taxon>
        <taxon>Ixodes</taxon>
    </lineage>
</organism>
<sequence>MKVVCIVLLFVIAADAASTKESPVVKAQNGQNKIKLNFPRYLPNHYGFASRLLGMCEEYKQETQGRDDDSKNTYHPRINDLQVDFKNCTFLCKRKFGNVILALPSDTPCGPNNQVFDRSYHFCQSCKANVSVQIHLFNIQKSFLIIVGGTKPLGLFLTLGKHNSE</sequence>
<comment type="subcellular location">
    <subcellularLocation>
        <location evidence="1">Secreted</location>
    </subcellularLocation>
</comment>
<name>A0A147BFH1_IXORI</name>
<dbReference type="Pfam" id="PF12115">
    <property type="entry name" value="Salp15"/>
    <property type="match status" value="1"/>
</dbReference>
<comment type="similarity">
    <text evidence="5">Belongs to the salp15 family.</text>
</comment>
<dbReference type="EMBL" id="GEGO01005855">
    <property type="protein sequence ID" value="JAR89549.1"/>
    <property type="molecule type" value="Transcribed_RNA"/>
</dbReference>